<keyword evidence="3" id="KW-1185">Reference proteome</keyword>
<dbReference type="AlphaFoldDB" id="A0A8K0CPI4"/>
<dbReference type="EMBL" id="VTPC01036797">
    <property type="protein sequence ID" value="KAF2891204.1"/>
    <property type="molecule type" value="Genomic_DNA"/>
</dbReference>
<gene>
    <name evidence="2" type="ORF">ILUMI_14969</name>
</gene>
<evidence type="ECO:0000313" key="3">
    <source>
        <dbReference type="Proteomes" id="UP000801492"/>
    </source>
</evidence>
<name>A0A8K0CPI4_IGNLU</name>
<dbReference type="GO" id="GO:0003676">
    <property type="term" value="F:nucleic acid binding"/>
    <property type="evidence" value="ECO:0007669"/>
    <property type="project" value="InterPro"/>
</dbReference>
<comment type="caution">
    <text evidence="2">The sequence shown here is derived from an EMBL/GenBank/DDBJ whole genome shotgun (WGS) entry which is preliminary data.</text>
</comment>
<dbReference type="OrthoDB" id="10031330at2759"/>
<dbReference type="InterPro" id="IPR004875">
    <property type="entry name" value="DDE_SF_endonuclease_dom"/>
</dbReference>
<sequence>MARHPDISERLTQNLTNCRSDLTEDRIRNWFQEINDYLVADHLQAAVKHLQRIYYADGTAFFLVPKGTKCLIRKGDKTGYSFIGNAHIVNMMPKKWAIDKSESGWMTSHTFFEYVANIFSPWLSENEIPRPVLFFVDEHALHLTMDLSNFCTENQIILVALYPNATHVLEPITCGLFPFDPNAINYAKYFKDDKNKSNAVNTKPNLEFKVKKRISRIFESQIGNEKLSNFKHKEEADDWSGEVKDTNLFML</sequence>
<dbReference type="Pfam" id="PF03184">
    <property type="entry name" value="DDE_1"/>
    <property type="match status" value="1"/>
</dbReference>
<evidence type="ECO:0000259" key="1">
    <source>
        <dbReference type="Pfam" id="PF03184"/>
    </source>
</evidence>
<protein>
    <recommendedName>
        <fullName evidence="1">DDE-1 domain-containing protein</fullName>
    </recommendedName>
</protein>
<accession>A0A8K0CPI4</accession>
<evidence type="ECO:0000313" key="2">
    <source>
        <dbReference type="EMBL" id="KAF2891204.1"/>
    </source>
</evidence>
<reference evidence="2" key="1">
    <citation type="submission" date="2019-08" db="EMBL/GenBank/DDBJ databases">
        <title>The genome of the North American firefly Photinus pyralis.</title>
        <authorList>
            <consortium name="Photinus pyralis genome working group"/>
            <person name="Fallon T.R."/>
            <person name="Sander Lower S.E."/>
            <person name="Weng J.-K."/>
        </authorList>
    </citation>
    <scope>NUCLEOTIDE SEQUENCE</scope>
    <source>
        <strain evidence="2">TRF0915ILg1</strain>
        <tissue evidence="2">Whole body</tissue>
    </source>
</reference>
<dbReference type="Proteomes" id="UP000801492">
    <property type="component" value="Unassembled WGS sequence"/>
</dbReference>
<proteinExistence type="predicted"/>
<organism evidence="2 3">
    <name type="scientific">Ignelater luminosus</name>
    <name type="common">Cucubano</name>
    <name type="synonym">Pyrophorus luminosus</name>
    <dbReference type="NCBI Taxonomy" id="2038154"/>
    <lineage>
        <taxon>Eukaryota</taxon>
        <taxon>Metazoa</taxon>
        <taxon>Ecdysozoa</taxon>
        <taxon>Arthropoda</taxon>
        <taxon>Hexapoda</taxon>
        <taxon>Insecta</taxon>
        <taxon>Pterygota</taxon>
        <taxon>Neoptera</taxon>
        <taxon>Endopterygota</taxon>
        <taxon>Coleoptera</taxon>
        <taxon>Polyphaga</taxon>
        <taxon>Elateriformia</taxon>
        <taxon>Elateroidea</taxon>
        <taxon>Elateridae</taxon>
        <taxon>Agrypninae</taxon>
        <taxon>Pyrophorini</taxon>
        <taxon>Ignelater</taxon>
    </lineage>
</organism>
<feature type="domain" description="DDE-1" evidence="1">
    <location>
        <begin position="93"/>
        <end position="177"/>
    </location>
</feature>